<dbReference type="OrthoDB" id="694638at2759"/>
<dbReference type="PANTHER" id="PTHR33526">
    <property type="entry name" value="OS07G0123800 PROTEIN"/>
    <property type="match status" value="1"/>
</dbReference>
<reference evidence="2" key="1">
    <citation type="journal article" date="2017" name="Nat. Commun.">
        <title>The asparagus genome sheds light on the origin and evolution of a young Y chromosome.</title>
        <authorList>
            <person name="Harkess A."/>
            <person name="Zhou J."/>
            <person name="Xu C."/>
            <person name="Bowers J.E."/>
            <person name="Van der Hulst R."/>
            <person name="Ayyampalayam S."/>
            <person name="Mercati F."/>
            <person name="Riccardi P."/>
            <person name="McKain M.R."/>
            <person name="Kakrana A."/>
            <person name="Tang H."/>
            <person name="Ray J."/>
            <person name="Groenendijk J."/>
            <person name="Arikit S."/>
            <person name="Mathioni S.M."/>
            <person name="Nakano M."/>
            <person name="Shan H."/>
            <person name="Telgmann-Rauber A."/>
            <person name="Kanno A."/>
            <person name="Yue Z."/>
            <person name="Chen H."/>
            <person name="Li W."/>
            <person name="Chen Y."/>
            <person name="Xu X."/>
            <person name="Zhang Y."/>
            <person name="Luo S."/>
            <person name="Chen H."/>
            <person name="Gao J."/>
            <person name="Mao Z."/>
            <person name="Pires J.C."/>
            <person name="Luo M."/>
            <person name="Kudrna D."/>
            <person name="Wing R.A."/>
            <person name="Meyers B.C."/>
            <person name="Yi K."/>
            <person name="Kong H."/>
            <person name="Lavrijsen P."/>
            <person name="Sunseri F."/>
            <person name="Falavigna A."/>
            <person name="Ye Y."/>
            <person name="Leebens-Mack J.H."/>
            <person name="Chen G."/>
        </authorList>
    </citation>
    <scope>NUCLEOTIDE SEQUENCE [LARGE SCALE GENOMIC DNA]</scope>
    <source>
        <strain evidence="2">cv. DH0086</strain>
    </source>
</reference>
<dbReference type="Proteomes" id="UP000243459">
    <property type="component" value="Chromosome 3"/>
</dbReference>
<gene>
    <name evidence="1" type="ORF">A4U43_C03F7960</name>
</gene>
<protein>
    <submittedName>
        <fullName evidence="1">Uncharacterized protein</fullName>
    </submittedName>
</protein>
<dbReference type="PANTHER" id="PTHR33526:SF4">
    <property type="entry name" value="OS07G0123800 PROTEIN"/>
    <property type="match status" value="1"/>
</dbReference>
<evidence type="ECO:0000313" key="2">
    <source>
        <dbReference type="Proteomes" id="UP000243459"/>
    </source>
</evidence>
<keyword evidence="2" id="KW-1185">Reference proteome</keyword>
<dbReference type="InterPro" id="IPR016972">
    <property type="entry name" value="UCP031279"/>
</dbReference>
<dbReference type="Gramene" id="ONK74581">
    <property type="protein sequence ID" value="ONK74581"/>
    <property type="gene ID" value="A4U43_C03F7960"/>
</dbReference>
<organism evidence="1 2">
    <name type="scientific">Asparagus officinalis</name>
    <name type="common">Garden asparagus</name>
    <dbReference type="NCBI Taxonomy" id="4686"/>
    <lineage>
        <taxon>Eukaryota</taxon>
        <taxon>Viridiplantae</taxon>
        <taxon>Streptophyta</taxon>
        <taxon>Embryophyta</taxon>
        <taxon>Tracheophyta</taxon>
        <taxon>Spermatophyta</taxon>
        <taxon>Magnoliopsida</taxon>
        <taxon>Liliopsida</taxon>
        <taxon>Asparagales</taxon>
        <taxon>Asparagaceae</taxon>
        <taxon>Asparagoideae</taxon>
        <taxon>Asparagus</taxon>
    </lineage>
</organism>
<name>A0A5P1FDA7_ASPOF</name>
<proteinExistence type="predicted"/>
<sequence>MNKEKKSKNKARQCIGWPMRALRSFRDFYIKSITRCAGSVRYEGAAYNPTLSEFSHSYSFSSDRMRDGENDLGELVRAAMMANECLAKKEKRVKRSQSVVIGRIDEDEACEFEEEDVKVGSSLLVPRRRSLDVRGLGPRRSVG</sequence>
<evidence type="ECO:0000313" key="1">
    <source>
        <dbReference type="EMBL" id="ONK74581.1"/>
    </source>
</evidence>
<dbReference type="PIRSF" id="PIRSF031279">
    <property type="entry name" value="UCP031279"/>
    <property type="match status" value="1"/>
</dbReference>
<dbReference type="EMBL" id="CM007383">
    <property type="protein sequence ID" value="ONK74581.1"/>
    <property type="molecule type" value="Genomic_DNA"/>
</dbReference>
<accession>A0A5P1FDA7</accession>
<dbReference type="AlphaFoldDB" id="A0A5P1FDA7"/>
<dbReference type="OMA" id="KLMRIIG"/>